<evidence type="ECO:0000313" key="1">
    <source>
        <dbReference type="Proteomes" id="UP000887580"/>
    </source>
</evidence>
<organism evidence="1 2">
    <name type="scientific">Panagrolaimus sp. PS1159</name>
    <dbReference type="NCBI Taxonomy" id="55785"/>
    <lineage>
        <taxon>Eukaryota</taxon>
        <taxon>Metazoa</taxon>
        <taxon>Ecdysozoa</taxon>
        <taxon>Nematoda</taxon>
        <taxon>Chromadorea</taxon>
        <taxon>Rhabditida</taxon>
        <taxon>Tylenchina</taxon>
        <taxon>Panagrolaimomorpha</taxon>
        <taxon>Panagrolaimoidea</taxon>
        <taxon>Panagrolaimidae</taxon>
        <taxon>Panagrolaimus</taxon>
    </lineage>
</organism>
<reference evidence="2" key="1">
    <citation type="submission" date="2022-11" db="UniProtKB">
        <authorList>
            <consortium name="WormBaseParasite"/>
        </authorList>
    </citation>
    <scope>IDENTIFICATION</scope>
</reference>
<accession>A0AC35GB55</accession>
<protein>
    <submittedName>
        <fullName evidence="2">Uncharacterized protein</fullName>
    </submittedName>
</protein>
<proteinExistence type="predicted"/>
<sequence>RREQLTEAEKGEINASRRDRDQAQRSQLSEAEKAERNAKQRDRDQARSSQLSEAEIIIRNEAQKQRTQNRRTNFDENEARAEKAALRLRMQLKRNKITKLCAAGFEIDDNGEAHYGGPLNFICDHCGAKHFANEKVSNKGLSFYGCCQHGTIKVEIPDYPEELKQLFDLAEFRKDIRVFNNAHSFGSFNANVVNFGINRPGPIFIIILLQ</sequence>
<dbReference type="WBParaSite" id="PS1159_v2.g3092.t1">
    <property type="protein sequence ID" value="PS1159_v2.g3092.t1"/>
    <property type="gene ID" value="PS1159_v2.g3092"/>
</dbReference>
<dbReference type="Proteomes" id="UP000887580">
    <property type="component" value="Unplaced"/>
</dbReference>
<name>A0AC35GB55_9BILA</name>
<evidence type="ECO:0000313" key="2">
    <source>
        <dbReference type="WBParaSite" id="PS1159_v2.g3092.t1"/>
    </source>
</evidence>